<organism evidence="4 5">
    <name type="scientific">Thecamonas trahens ATCC 50062</name>
    <dbReference type="NCBI Taxonomy" id="461836"/>
    <lineage>
        <taxon>Eukaryota</taxon>
        <taxon>Apusozoa</taxon>
        <taxon>Apusomonadida</taxon>
        <taxon>Apusomonadidae</taxon>
        <taxon>Thecamonas</taxon>
    </lineage>
</organism>
<keyword evidence="5" id="KW-1185">Reference proteome</keyword>
<dbReference type="eggNOG" id="KOG4144">
    <property type="taxonomic scope" value="Eukaryota"/>
</dbReference>
<dbReference type="SUPFAM" id="SSF55729">
    <property type="entry name" value="Acyl-CoA N-acyltransferases (Nat)"/>
    <property type="match status" value="1"/>
</dbReference>
<feature type="domain" description="N-acetyltransferase" evidence="3">
    <location>
        <begin position="19"/>
        <end position="178"/>
    </location>
</feature>
<gene>
    <name evidence="4" type="ORF">AMSG_09704</name>
</gene>
<name>A0A0L0DP06_THETB</name>
<evidence type="ECO:0000259" key="3">
    <source>
        <dbReference type="PROSITE" id="PS51186"/>
    </source>
</evidence>
<protein>
    <submittedName>
        <fullName evidence="4">Arylalkylamine N-acetyltransferase</fullName>
    </submittedName>
</protein>
<dbReference type="GO" id="GO:0008080">
    <property type="term" value="F:N-acetyltransferase activity"/>
    <property type="evidence" value="ECO:0007669"/>
    <property type="project" value="UniProtKB-ARBA"/>
</dbReference>
<proteinExistence type="predicted"/>
<dbReference type="Proteomes" id="UP000054408">
    <property type="component" value="Unassembled WGS sequence"/>
</dbReference>
<sequence>MDSTDTAGCTGASAAGAKVQYALVGENELDAVMALEEVAFPADEAASRDGMAMRLAQAGEYFLGLYESETDELVGYVAATLSAHDVLDHECMSAHVADGHTLCIHSVVVADRLRRQGLAVAMLKEYVARMAAKDNVRSLQLIAKEYLHDLYTKAGFDRVGKSDVVHGADPWFLYKIDA</sequence>
<keyword evidence="1 4" id="KW-0808">Transferase</keyword>
<dbReference type="EMBL" id="GL349485">
    <property type="protein sequence ID" value="KNC54042.1"/>
    <property type="molecule type" value="Genomic_DNA"/>
</dbReference>
<dbReference type="RefSeq" id="XP_013754053.1">
    <property type="nucleotide sequence ID" value="XM_013898599.1"/>
</dbReference>
<evidence type="ECO:0000313" key="5">
    <source>
        <dbReference type="Proteomes" id="UP000054408"/>
    </source>
</evidence>
<dbReference type="GeneID" id="25568108"/>
<evidence type="ECO:0000313" key="4">
    <source>
        <dbReference type="EMBL" id="KNC54042.1"/>
    </source>
</evidence>
<dbReference type="OMA" id="IHLMCKE"/>
<dbReference type="PANTHER" id="PTHR10908">
    <property type="entry name" value="SEROTONIN N-ACETYLTRANSFERASE"/>
    <property type="match status" value="1"/>
</dbReference>
<dbReference type="Pfam" id="PF00583">
    <property type="entry name" value="Acetyltransf_1"/>
    <property type="match status" value="1"/>
</dbReference>
<dbReference type="InterPro" id="IPR000182">
    <property type="entry name" value="GNAT_dom"/>
</dbReference>
<keyword evidence="2" id="KW-0012">Acyltransferase</keyword>
<evidence type="ECO:0000256" key="1">
    <source>
        <dbReference type="ARBA" id="ARBA00022679"/>
    </source>
</evidence>
<dbReference type="PANTHER" id="PTHR10908:SF0">
    <property type="entry name" value="SEROTONIN N-ACETYLTRANSFERASE"/>
    <property type="match status" value="1"/>
</dbReference>
<dbReference type="Gene3D" id="3.40.630.30">
    <property type="match status" value="1"/>
</dbReference>
<dbReference type="OrthoDB" id="30840at2759"/>
<dbReference type="AlphaFoldDB" id="A0A0L0DP06"/>
<dbReference type="InterPro" id="IPR051635">
    <property type="entry name" value="SNAT-like"/>
</dbReference>
<dbReference type="InterPro" id="IPR016181">
    <property type="entry name" value="Acyl_CoA_acyltransferase"/>
</dbReference>
<evidence type="ECO:0000256" key="2">
    <source>
        <dbReference type="ARBA" id="ARBA00023315"/>
    </source>
</evidence>
<dbReference type="PROSITE" id="PS51186">
    <property type="entry name" value="GNAT"/>
    <property type="match status" value="1"/>
</dbReference>
<reference evidence="4 5" key="1">
    <citation type="submission" date="2010-05" db="EMBL/GenBank/DDBJ databases">
        <title>The Genome Sequence of Thecamonas trahens ATCC 50062.</title>
        <authorList>
            <consortium name="The Broad Institute Genome Sequencing Platform"/>
            <person name="Russ C."/>
            <person name="Cuomo C."/>
            <person name="Shea T."/>
            <person name="Young S.K."/>
            <person name="Zeng Q."/>
            <person name="Koehrsen M."/>
            <person name="Haas B."/>
            <person name="Borodovsky M."/>
            <person name="Guigo R."/>
            <person name="Alvarado L."/>
            <person name="Berlin A."/>
            <person name="Bochicchio J."/>
            <person name="Borenstein D."/>
            <person name="Chapman S."/>
            <person name="Chen Z."/>
            <person name="Freedman E."/>
            <person name="Gellesch M."/>
            <person name="Goldberg J."/>
            <person name="Griggs A."/>
            <person name="Gujja S."/>
            <person name="Heilman E."/>
            <person name="Heiman D."/>
            <person name="Hepburn T."/>
            <person name="Howarth C."/>
            <person name="Jen D."/>
            <person name="Larson L."/>
            <person name="Mehta T."/>
            <person name="Park D."/>
            <person name="Pearson M."/>
            <person name="Roberts A."/>
            <person name="Saif S."/>
            <person name="Shenoy N."/>
            <person name="Sisk P."/>
            <person name="Stolte C."/>
            <person name="Sykes S."/>
            <person name="Thomson T."/>
            <person name="Walk T."/>
            <person name="White J."/>
            <person name="Yandava C."/>
            <person name="Burger G."/>
            <person name="Gray M.W."/>
            <person name="Holland P.W.H."/>
            <person name="King N."/>
            <person name="Lang F.B.F."/>
            <person name="Roger A.J."/>
            <person name="Ruiz-Trillo I."/>
            <person name="Lander E."/>
            <person name="Nusbaum C."/>
        </authorList>
    </citation>
    <scope>NUCLEOTIDE SEQUENCE [LARGE SCALE GENOMIC DNA]</scope>
    <source>
        <strain evidence="4 5">ATCC 50062</strain>
    </source>
</reference>
<accession>A0A0L0DP06</accession>
<dbReference type="STRING" id="461836.A0A0L0DP06"/>